<evidence type="ECO:0000256" key="1">
    <source>
        <dbReference type="ARBA" id="ARBA00023125"/>
    </source>
</evidence>
<dbReference type="GO" id="GO:0003700">
    <property type="term" value="F:DNA-binding transcription factor activity"/>
    <property type="evidence" value="ECO:0007669"/>
    <property type="project" value="TreeGrafter"/>
</dbReference>
<dbReference type="RefSeq" id="WP_151674175.1">
    <property type="nucleotide sequence ID" value="NZ_BKCG01000004.1"/>
</dbReference>
<dbReference type="Pfam" id="PF01381">
    <property type="entry name" value="HTH_3"/>
    <property type="match status" value="1"/>
</dbReference>
<dbReference type="GO" id="GO:0005829">
    <property type="term" value="C:cytosol"/>
    <property type="evidence" value="ECO:0007669"/>
    <property type="project" value="TreeGrafter"/>
</dbReference>
<organism evidence="3 4">
    <name type="scientific">Patiriisocius marinus</name>
    <dbReference type="NCBI Taxonomy" id="1397112"/>
    <lineage>
        <taxon>Bacteria</taxon>
        <taxon>Pseudomonadati</taxon>
        <taxon>Bacteroidota</taxon>
        <taxon>Flavobacteriia</taxon>
        <taxon>Flavobacteriales</taxon>
        <taxon>Flavobacteriaceae</taxon>
        <taxon>Patiriisocius</taxon>
    </lineage>
</organism>
<accession>A0A5J4IPS3</accession>
<dbReference type="EMBL" id="BKCG01000004">
    <property type="protein sequence ID" value="GER59719.1"/>
    <property type="molecule type" value="Genomic_DNA"/>
</dbReference>
<dbReference type="PANTHER" id="PTHR46797">
    <property type="entry name" value="HTH-TYPE TRANSCRIPTIONAL REGULATOR"/>
    <property type="match status" value="1"/>
</dbReference>
<evidence type="ECO:0000259" key="2">
    <source>
        <dbReference type="PROSITE" id="PS50943"/>
    </source>
</evidence>
<dbReference type="GO" id="GO:0003677">
    <property type="term" value="F:DNA binding"/>
    <property type="evidence" value="ECO:0007669"/>
    <property type="project" value="UniProtKB-KW"/>
</dbReference>
<dbReference type="CDD" id="cd00093">
    <property type="entry name" value="HTH_XRE"/>
    <property type="match status" value="1"/>
</dbReference>
<protein>
    <recommendedName>
        <fullName evidence="2">HTH cro/C1-type domain-containing protein</fullName>
    </recommendedName>
</protein>
<dbReference type="PANTHER" id="PTHR46797:SF1">
    <property type="entry name" value="METHYLPHOSPHONATE SYNTHASE"/>
    <property type="match status" value="1"/>
</dbReference>
<dbReference type="AlphaFoldDB" id="A0A5J4IPS3"/>
<evidence type="ECO:0000313" key="3">
    <source>
        <dbReference type="EMBL" id="GER59719.1"/>
    </source>
</evidence>
<proteinExistence type="predicted"/>
<gene>
    <name evidence="3" type="ORF">ULMA_18270</name>
</gene>
<dbReference type="PROSITE" id="PS50943">
    <property type="entry name" value="HTH_CROC1"/>
    <property type="match status" value="1"/>
</dbReference>
<keyword evidence="1" id="KW-0238">DNA-binding</keyword>
<dbReference type="InterPro" id="IPR050807">
    <property type="entry name" value="TransReg_Diox_bact_type"/>
</dbReference>
<reference evidence="3 4" key="1">
    <citation type="submission" date="2019-08" db="EMBL/GenBank/DDBJ databases">
        <title>Draft genome sequence of Ulvibacter marinus type strain NBRC 109484.</title>
        <authorList>
            <person name="Kawano K."/>
            <person name="Ushijima N."/>
            <person name="Kihara M."/>
            <person name="Itoh H."/>
        </authorList>
    </citation>
    <scope>NUCLEOTIDE SEQUENCE [LARGE SCALE GENOMIC DNA]</scope>
    <source>
        <strain evidence="3 4">NBRC 109484</strain>
    </source>
</reference>
<dbReference type="SUPFAM" id="SSF47413">
    <property type="entry name" value="lambda repressor-like DNA-binding domains"/>
    <property type="match status" value="1"/>
</dbReference>
<dbReference type="InterPro" id="IPR010982">
    <property type="entry name" value="Lambda_DNA-bd_dom_sf"/>
</dbReference>
<evidence type="ECO:0000313" key="4">
    <source>
        <dbReference type="Proteomes" id="UP000326509"/>
    </source>
</evidence>
<comment type="caution">
    <text evidence="3">The sequence shown here is derived from an EMBL/GenBank/DDBJ whole genome shotgun (WGS) entry which is preliminary data.</text>
</comment>
<dbReference type="SMART" id="SM00530">
    <property type="entry name" value="HTH_XRE"/>
    <property type="match status" value="1"/>
</dbReference>
<feature type="domain" description="HTH cro/C1-type" evidence="2">
    <location>
        <begin position="16"/>
        <end position="70"/>
    </location>
</feature>
<sequence>MGNEQHDILLQFGDSLRKIRTQKRLSQTQLAFETDLTREYINRLENGKVNISLINISIIAKVLDIHISQLLPQNK</sequence>
<dbReference type="Gene3D" id="1.10.260.40">
    <property type="entry name" value="lambda repressor-like DNA-binding domains"/>
    <property type="match status" value="1"/>
</dbReference>
<dbReference type="OrthoDB" id="680346at2"/>
<name>A0A5J4IPS3_9FLAO</name>
<dbReference type="Proteomes" id="UP000326509">
    <property type="component" value="Unassembled WGS sequence"/>
</dbReference>
<dbReference type="InterPro" id="IPR001387">
    <property type="entry name" value="Cro/C1-type_HTH"/>
</dbReference>
<keyword evidence="4" id="KW-1185">Reference proteome</keyword>